<keyword evidence="3" id="KW-0472">Membrane</keyword>
<evidence type="ECO:0000313" key="5">
    <source>
        <dbReference type="Proteomes" id="UP000093129"/>
    </source>
</evidence>
<reference evidence="4 5" key="1">
    <citation type="submission" date="2016-07" db="EMBL/GenBank/DDBJ databases">
        <title>Draft genome of a psychrotolerant acidophile Acidithiobacillus ferrivorans strain YL15.</title>
        <authorList>
            <person name="Peng T."/>
            <person name="Ma L."/>
            <person name="Nan M."/>
            <person name="An N."/>
            <person name="Wang M."/>
            <person name="Qiu G."/>
            <person name="Zeng W."/>
        </authorList>
    </citation>
    <scope>NUCLEOTIDE SEQUENCE [LARGE SCALE GENOMIC DNA]</scope>
    <source>
        <strain evidence="4 5">YL15</strain>
    </source>
</reference>
<evidence type="ECO:0000256" key="2">
    <source>
        <dbReference type="ARBA" id="ARBA00022481"/>
    </source>
</evidence>
<sequence length="196" mass="19482">MNAKAVVAQKQGCRQQGGFTLIELMIVIAIIGILAAIAIPQYEKYIANAQGTDVSANFHSAVTAITSAVAATQAGQTTLLVAAPGAKQGVLDSNNYDPLPGEGTMAAFTNKGTTNGEVEVAPAATVPGTITSPQKSANYTVTAFFGGASGAQAQLDAADAIQQDFPGACGAAGTALKVAPGNCRVTIGVDGSVTPG</sequence>
<evidence type="ECO:0000256" key="1">
    <source>
        <dbReference type="ARBA" id="ARBA00005233"/>
    </source>
</evidence>
<gene>
    <name evidence="4" type="ORF">BBC27_07835</name>
</gene>
<dbReference type="SUPFAM" id="SSF54523">
    <property type="entry name" value="Pili subunits"/>
    <property type="match status" value="1"/>
</dbReference>
<proteinExistence type="inferred from homology"/>
<keyword evidence="3" id="KW-0812">Transmembrane</keyword>
<keyword evidence="2" id="KW-0488">Methylation</keyword>
<dbReference type="InterPro" id="IPR045584">
    <property type="entry name" value="Pilin-like"/>
</dbReference>
<evidence type="ECO:0008006" key="6">
    <source>
        <dbReference type="Google" id="ProtNLM"/>
    </source>
</evidence>
<dbReference type="InterPro" id="IPR012902">
    <property type="entry name" value="N_methyl_site"/>
</dbReference>
<dbReference type="PANTHER" id="PTHR30093">
    <property type="entry name" value="GENERAL SECRETION PATHWAY PROTEIN G"/>
    <property type="match status" value="1"/>
</dbReference>
<dbReference type="AlphaFoldDB" id="A0A1B9C0K6"/>
<dbReference type="Gene3D" id="3.30.700.10">
    <property type="entry name" value="Glycoprotein, Type 4 Pilin"/>
    <property type="match status" value="1"/>
</dbReference>
<organism evidence="4 5">
    <name type="scientific">Acidithiobacillus ferrivorans</name>
    <dbReference type="NCBI Taxonomy" id="160808"/>
    <lineage>
        <taxon>Bacteria</taxon>
        <taxon>Pseudomonadati</taxon>
        <taxon>Pseudomonadota</taxon>
        <taxon>Acidithiobacillia</taxon>
        <taxon>Acidithiobacillales</taxon>
        <taxon>Acidithiobacillaceae</taxon>
        <taxon>Acidithiobacillus</taxon>
    </lineage>
</organism>
<feature type="transmembrane region" description="Helical" evidence="3">
    <location>
        <begin position="21"/>
        <end position="39"/>
    </location>
</feature>
<dbReference type="RefSeq" id="WP_065412844.1">
    <property type="nucleotide sequence ID" value="NZ_MASQ01000065.1"/>
</dbReference>
<evidence type="ECO:0000313" key="4">
    <source>
        <dbReference type="EMBL" id="OCB03464.1"/>
    </source>
</evidence>
<comment type="caution">
    <text evidence="4">The sequence shown here is derived from an EMBL/GenBank/DDBJ whole genome shotgun (WGS) entry which is preliminary data.</text>
</comment>
<name>A0A1B9C0K6_9PROT</name>
<dbReference type="EMBL" id="MASQ01000065">
    <property type="protein sequence ID" value="OCB03464.1"/>
    <property type="molecule type" value="Genomic_DNA"/>
</dbReference>
<dbReference type="PROSITE" id="PS00409">
    <property type="entry name" value="PROKAR_NTER_METHYL"/>
    <property type="match status" value="1"/>
</dbReference>
<accession>A0A1B9C0K6</accession>
<evidence type="ECO:0000256" key="3">
    <source>
        <dbReference type="SAM" id="Phobius"/>
    </source>
</evidence>
<dbReference type="PANTHER" id="PTHR30093:SF34">
    <property type="entry name" value="PREPILIN PEPTIDASE-DEPENDENT PROTEIN D"/>
    <property type="match status" value="1"/>
</dbReference>
<dbReference type="Proteomes" id="UP000093129">
    <property type="component" value="Unassembled WGS sequence"/>
</dbReference>
<dbReference type="Pfam" id="PF07963">
    <property type="entry name" value="N_methyl"/>
    <property type="match status" value="1"/>
</dbReference>
<dbReference type="NCBIfam" id="TIGR02532">
    <property type="entry name" value="IV_pilin_GFxxxE"/>
    <property type="match status" value="1"/>
</dbReference>
<protein>
    <recommendedName>
        <fullName evidence="6">Prepilin-type N-terminal cleavage/methylation domain-containing protein</fullName>
    </recommendedName>
</protein>
<comment type="similarity">
    <text evidence="1">Belongs to the N-Me-Phe pilin family.</text>
</comment>
<keyword evidence="3" id="KW-1133">Transmembrane helix</keyword>